<name>A0ABY6IVY7_9BACT</name>
<feature type="chain" id="PRO_5045268309" evidence="1">
    <location>
        <begin position="24"/>
        <end position="251"/>
    </location>
</feature>
<organism evidence="2 3">
    <name type="scientific">Chitinophaga horti</name>
    <dbReference type="NCBI Taxonomy" id="2920382"/>
    <lineage>
        <taxon>Bacteria</taxon>
        <taxon>Pseudomonadati</taxon>
        <taxon>Bacteroidota</taxon>
        <taxon>Chitinophagia</taxon>
        <taxon>Chitinophagales</taxon>
        <taxon>Chitinophagaceae</taxon>
        <taxon>Chitinophaga</taxon>
    </lineage>
</organism>
<dbReference type="Proteomes" id="UP001162741">
    <property type="component" value="Chromosome"/>
</dbReference>
<evidence type="ECO:0000256" key="1">
    <source>
        <dbReference type="SAM" id="SignalP"/>
    </source>
</evidence>
<keyword evidence="1" id="KW-0732">Signal</keyword>
<dbReference type="PANTHER" id="PTHR38477:SF1">
    <property type="entry name" value="MUREIN L,D-TRANSPEPTIDASE CATALYTIC DOMAIN FAMILY PROTEIN"/>
    <property type="match status" value="1"/>
</dbReference>
<evidence type="ECO:0000313" key="3">
    <source>
        <dbReference type="Proteomes" id="UP001162741"/>
    </source>
</evidence>
<dbReference type="Pfam" id="PF13645">
    <property type="entry name" value="YkuD_2"/>
    <property type="match status" value="1"/>
</dbReference>
<feature type="signal peptide" evidence="1">
    <location>
        <begin position="1"/>
        <end position="23"/>
    </location>
</feature>
<accession>A0ABY6IVY7</accession>
<keyword evidence="3" id="KW-1185">Reference proteome</keyword>
<reference evidence="2" key="1">
    <citation type="submission" date="2022-10" db="EMBL/GenBank/DDBJ databases">
        <title>Chitinophaga sp. nov., isolated from soil.</title>
        <authorList>
            <person name="Jeon C.O."/>
        </authorList>
    </citation>
    <scope>NUCLEOTIDE SEQUENCE</scope>
    <source>
        <strain evidence="2">R8</strain>
    </source>
</reference>
<dbReference type="EMBL" id="CP107006">
    <property type="protein sequence ID" value="UYQ91366.1"/>
    <property type="molecule type" value="Genomic_DNA"/>
</dbReference>
<proteinExistence type="predicted"/>
<gene>
    <name evidence="2" type="ORF">MKQ68_14830</name>
</gene>
<evidence type="ECO:0000313" key="2">
    <source>
        <dbReference type="EMBL" id="UYQ91366.1"/>
    </source>
</evidence>
<protein>
    <submittedName>
        <fullName evidence="2">Murein L,D-transpeptidase catalytic domain family protein</fullName>
    </submittedName>
</protein>
<dbReference type="PANTHER" id="PTHR38477">
    <property type="entry name" value="HYPOTHETICAL EXPORTED PROTEIN"/>
    <property type="match status" value="1"/>
</dbReference>
<sequence length="251" mass="27214">MKLNLRKVKPAIFAITLVTLVVATHLPSNGNKTEATKAAVTKEVTVTRTSAKAALYDQLALDSIGLSKEAFDYALAGYEQLVKTGKVKNDDVISIVDFSLPSSKKRLFVIDLENGKLLFNTLVSHGRNSGKGEATSFSNAHNSFKSSLGFYITGATYSGEHGYSLRLNGEEKGINDNALSRGIVMHCADYVNEGLVRSQGYIGRSLGCPAIPTAVHKKVIQTIRDGSCLFLYSPDKGYIARSKMINFTKLV</sequence>
<dbReference type="RefSeq" id="WP_264279811.1">
    <property type="nucleotide sequence ID" value="NZ_CP107006.1"/>
</dbReference>
<dbReference type="InterPro" id="IPR032676">
    <property type="entry name" value="YkuD_2"/>
</dbReference>